<evidence type="ECO:0000256" key="8">
    <source>
        <dbReference type="RuleBase" id="RU003471"/>
    </source>
</evidence>
<protein>
    <submittedName>
        <fullName evidence="11">Protease inhibitor SIL-V5</fullName>
    </submittedName>
</protein>
<dbReference type="GO" id="GO:0004867">
    <property type="term" value="F:serine-type endopeptidase inhibitor activity"/>
    <property type="evidence" value="ECO:0007669"/>
    <property type="project" value="UniProtKB-KW"/>
</dbReference>
<evidence type="ECO:0000256" key="9">
    <source>
        <dbReference type="SAM" id="SignalP"/>
    </source>
</evidence>
<keyword evidence="7" id="KW-1015">Disulfide bond</keyword>
<organism evidence="11 12">
    <name type="scientific">Saccharopolyspora aridisoli</name>
    <dbReference type="NCBI Taxonomy" id="2530385"/>
    <lineage>
        <taxon>Bacteria</taxon>
        <taxon>Bacillati</taxon>
        <taxon>Actinomycetota</taxon>
        <taxon>Actinomycetes</taxon>
        <taxon>Pseudonocardiales</taxon>
        <taxon>Pseudonocardiaceae</taxon>
        <taxon>Saccharopolyspora</taxon>
    </lineage>
</organism>
<dbReference type="RefSeq" id="WP_132621677.1">
    <property type="nucleotide sequence ID" value="NZ_SMKV01000009.1"/>
</dbReference>
<evidence type="ECO:0000256" key="7">
    <source>
        <dbReference type="ARBA" id="ARBA00023157"/>
    </source>
</evidence>
<keyword evidence="12" id="KW-1185">Reference proteome</keyword>
<gene>
    <name evidence="11" type="ORF">E1161_09330</name>
</gene>
<evidence type="ECO:0000256" key="6">
    <source>
        <dbReference type="ARBA" id="ARBA00022900"/>
    </source>
</evidence>
<evidence type="ECO:0000256" key="5">
    <source>
        <dbReference type="ARBA" id="ARBA00022690"/>
    </source>
</evidence>
<dbReference type="GO" id="GO:0005576">
    <property type="term" value="C:extracellular region"/>
    <property type="evidence" value="ECO:0007669"/>
    <property type="project" value="UniProtKB-SubCell"/>
</dbReference>
<sequence length="138" mass="14567">MFAKSMRRALIVGAALIGAMLAPAAVATETSAAPKNSVASTVRLSVSSDGSGVNRMVVLRCHPTGGNHKHTVKACAQLDQVGGSFTSLQAEEPRACTLQYAPVMVSATGTWRGSEIRFEETYSNMCALRVETGVVFDF</sequence>
<dbReference type="Proteomes" id="UP000294744">
    <property type="component" value="Unassembled WGS sequence"/>
</dbReference>
<dbReference type="Gene3D" id="3.30.350.10">
    <property type="entry name" value="Subtilisin inhibitor-like"/>
    <property type="match status" value="1"/>
</dbReference>
<comment type="caution">
    <text evidence="11">The sequence shown here is derived from an EMBL/GenBank/DDBJ whole genome shotgun (WGS) entry which is preliminary data.</text>
</comment>
<dbReference type="OrthoDB" id="4567948at2"/>
<comment type="similarity">
    <text evidence="2 8">Belongs to the protease inhibitor I16 (SSI) family.</text>
</comment>
<evidence type="ECO:0000259" key="10">
    <source>
        <dbReference type="Pfam" id="PF00720"/>
    </source>
</evidence>
<evidence type="ECO:0000313" key="12">
    <source>
        <dbReference type="Proteomes" id="UP000294744"/>
    </source>
</evidence>
<evidence type="ECO:0000313" key="11">
    <source>
        <dbReference type="EMBL" id="TDC93634.1"/>
    </source>
</evidence>
<dbReference type="InterPro" id="IPR000691">
    <property type="entry name" value="Prot_inh_I16_SSI"/>
</dbReference>
<proteinExistence type="inferred from homology"/>
<feature type="signal peptide" evidence="9">
    <location>
        <begin position="1"/>
        <end position="24"/>
    </location>
</feature>
<accession>A0A4R4UWM8</accession>
<keyword evidence="5 8" id="KW-0646">Protease inhibitor</keyword>
<keyword evidence="4" id="KW-0964">Secreted</keyword>
<evidence type="ECO:0000256" key="3">
    <source>
        <dbReference type="ARBA" id="ARBA00011738"/>
    </source>
</evidence>
<dbReference type="AlphaFoldDB" id="A0A4R4UWM8"/>
<feature type="chain" id="PRO_5038728961" evidence="9">
    <location>
        <begin position="25"/>
        <end position="138"/>
    </location>
</feature>
<name>A0A4R4UWM8_9PSEU</name>
<reference evidence="11 12" key="1">
    <citation type="submission" date="2019-03" db="EMBL/GenBank/DDBJ databases">
        <title>Draft genome sequences of novel Actinobacteria.</title>
        <authorList>
            <person name="Sahin N."/>
            <person name="Ay H."/>
            <person name="Saygin H."/>
        </authorList>
    </citation>
    <scope>NUCLEOTIDE SEQUENCE [LARGE SCALE GENOMIC DNA]</scope>
    <source>
        <strain evidence="11 12">16K404</strain>
    </source>
</reference>
<dbReference type="InterPro" id="IPR023549">
    <property type="entry name" value="Subtilisin_inhibitor"/>
</dbReference>
<evidence type="ECO:0000256" key="1">
    <source>
        <dbReference type="ARBA" id="ARBA00004613"/>
    </source>
</evidence>
<keyword evidence="6 8" id="KW-0722">Serine protease inhibitor</keyword>
<comment type="subcellular location">
    <subcellularLocation>
        <location evidence="1">Secreted</location>
    </subcellularLocation>
</comment>
<dbReference type="PRINTS" id="PR00294">
    <property type="entry name" value="SSBTLNINHBTR"/>
</dbReference>
<comment type="subunit">
    <text evidence="3">Homodimer.</text>
</comment>
<dbReference type="Pfam" id="PF00720">
    <property type="entry name" value="SSI"/>
    <property type="match status" value="1"/>
</dbReference>
<dbReference type="InterPro" id="IPR036819">
    <property type="entry name" value="Subtilisin_inhibitor-like_sf"/>
</dbReference>
<evidence type="ECO:0000256" key="2">
    <source>
        <dbReference type="ARBA" id="ARBA00010472"/>
    </source>
</evidence>
<feature type="domain" description="Subtilisin inhibitor" evidence="10">
    <location>
        <begin position="40"/>
        <end position="124"/>
    </location>
</feature>
<evidence type="ECO:0000256" key="4">
    <source>
        <dbReference type="ARBA" id="ARBA00022525"/>
    </source>
</evidence>
<dbReference type="SUPFAM" id="SSF55399">
    <property type="entry name" value="Subtilisin inhibitor"/>
    <property type="match status" value="1"/>
</dbReference>
<dbReference type="EMBL" id="SMKV01000009">
    <property type="protein sequence ID" value="TDC93634.1"/>
    <property type="molecule type" value="Genomic_DNA"/>
</dbReference>
<keyword evidence="9" id="KW-0732">Signal</keyword>